<keyword evidence="3" id="KW-0414">Isoprene biosynthesis</keyword>
<gene>
    <name evidence="6" type="primary">hcs</name>
    <name evidence="6" type="ORF">NDEV_1049</name>
</gene>
<evidence type="ECO:0000259" key="5">
    <source>
        <dbReference type="Pfam" id="PF08540"/>
    </source>
</evidence>
<feature type="domain" description="Hydroxymethylglutaryl-coenzyme A synthase C-terminal" evidence="5">
    <location>
        <begin position="195"/>
        <end position="442"/>
    </location>
</feature>
<keyword evidence="7" id="KW-1185">Reference proteome</keyword>
<dbReference type="Proteomes" id="UP000196239">
    <property type="component" value="Chromosome 1"/>
</dbReference>
<dbReference type="GO" id="GO:0010142">
    <property type="term" value="P:farnesyl diphosphate biosynthetic process, mevalonate pathway"/>
    <property type="evidence" value="ECO:0007669"/>
    <property type="project" value="InterPro"/>
</dbReference>
<keyword evidence="2 6" id="KW-0808">Transferase</keyword>
<dbReference type="Pfam" id="PF08540">
    <property type="entry name" value="HMG_CoA_synt_C"/>
    <property type="match status" value="1"/>
</dbReference>
<evidence type="ECO:0000313" key="6">
    <source>
        <dbReference type="EMBL" id="CUR51814.1"/>
    </source>
</evidence>
<dbReference type="GO" id="GO:0006084">
    <property type="term" value="P:acetyl-CoA metabolic process"/>
    <property type="evidence" value="ECO:0007669"/>
    <property type="project" value="InterPro"/>
</dbReference>
<dbReference type="InterPro" id="IPR016039">
    <property type="entry name" value="Thiolase-like"/>
</dbReference>
<dbReference type="InterPro" id="IPR013746">
    <property type="entry name" value="HMG_CoA_synt_C_dom"/>
</dbReference>
<keyword evidence="6" id="KW-0012">Acyltransferase</keyword>
<dbReference type="PANTHER" id="PTHR43323:SF2">
    <property type="entry name" value="HYDROXYMETHYLGLUTARYL-COA SYNTHASE"/>
    <property type="match status" value="1"/>
</dbReference>
<dbReference type="CDD" id="cd00827">
    <property type="entry name" value="init_cond_enzymes"/>
    <property type="match status" value="1"/>
</dbReference>
<evidence type="ECO:0000256" key="2">
    <source>
        <dbReference type="ARBA" id="ARBA00022679"/>
    </source>
</evidence>
<protein>
    <submittedName>
        <fullName evidence="6">Hydroxymethylglutaryl-CoA synthase</fullName>
        <ecNumber evidence="6">2.3.3.10</ecNumber>
    </submittedName>
</protein>
<feature type="domain" description="Hydroxymethylglutaryl-coenzyme A synthase N-terminal" evidence="4">
    <location>
        <begin position="18"/>
        <end position="188"/>
    </location>
</feature>
<organism evidence="6 7">
    <name type="scientific">Nitrosotalea devaniterrae</name>
    <dbReference type="NCBI Taxonomy" id="1078905"/>
    <lineage>
        <taxon>Archaea</taxon>
        <taxon>Nitrososphaerota</taxon>
        <taxon>Nitrososphaeria</taxon>
        <taxon>Nitrosotaleales</taxon>
        <taxon>Nitrosotaleaceae</taxon>
        <taxon>Nitrosotalea</taxon>
    </lineage>
</organism>
<evidence type="ECO:0000313" key="7">
    <source>
        <dbReference type="Proteomes" id="UP000196239"/>
    </source>
</evidence>
<dbReference type="GO" id="GO:0004421">
    <property type="term" value="F:hydroxymethylglutaryl-CoA synthase activity"/>
    <property type="evidence" value="ECO:0007669"/>
    <property type="project" value="UniProtKB-EC"/>
</dbReference>
<dbReference type="AlphaFoldDB" id="A0A128A368"/>
<dbReference type="PANTHER" id="PTHR43323">
    <property type="entry name" value="3-HYDROXY-3-METHYLGLUTARYL COENZYME A SYNTHASE"/>
    <property type="match status" value="1"/>
</dbReference>
<evidence type="ECO:0000259" key="4">
    <source>
        <dbReference type="Pfam" id="PF01154"/>
    </source>
</evidence>
<sequence length="479" mass="53525">MILKILISTIAKLKLLAAGIDDIAIYIPKLFVDARDFAKARGMDPDKLQRGLGVSKMAIVDTNQDPACMAANACLRIMERNKIAPKDVGRLYVATESSLDESKAMNSYVIGMLEQVYGNDSFGHCGGIECKFACVSGSYALYDNTNWIRAGEAEGKSAIVVVSDIAKYDLGSSGEYTQGAGAVAMLLNDNPRLMTFDPKVTSTSIKNEYDFYRPFGKETPIVNGQYSNLLYMIQVKKALMAYKDKALSTGIIKLKEGETILDYIDFVNMHLPYSNMGKKALTYLLRHEWRSLPRWKGIIEKMGMQEPVPKDPRGTIESILADEEFMQKDHEFTKRFTMTDEFQEAYDSKLSSSLIASSMVGNLYTASLYMGFRSCMEFEFQKGVDLEGKRFGFGSYGSGSSAMVFSGVIMPAYKEIVKNMNLEAEIGDRRKVSLEEYEQIHESKLSPTQNILEGKKEFVLVGVGSSPELRGQRKYVFKE</sequence>
<dbReference type="Pfam" id="PF01154">
    <property type="entry name" value="HMG_CoA_synt_N"/>
    <property type="match status" value="1"/>
</dbReference>
<evidence type="ECO:0000256" key="3">
    <source>
        <dbReference type="ARBA" id="ARBA00023229"/>
    </source>
</evidence>
<evidence type="ECO:0000256" key="1">
    <source>
        <dbReference type="ARBA" id="ARBA00007061"/>
    </source>
</evidence>
<comment type="similarity">
    <text evidence="1">Belongs to the thiolase-like superfamily. HMG-CoA synthase family.</text>
</comment>
<dbReference type="Gene3D" id="3.40.47.10">
    <property type="match status" value="1"/>
</dbReference>
<dbReference type="EMBL" id="LN890280">
    <property type="protein sequence ID" value="CUR51814.1"/>
    <property type="molecule type" value="Genomic_DNA"/>
</dbReference>
<proteinExistence type="inferred from homology"/>
<dbReference type="EC" id="2.3.3.10" evidence="6"/>
<accession>A0A128A368</accession>
<dbReference type="SUPFAM" id="SSF53901">
    <property type="entry name" value="Thiolase-like"/>
    <property type="match status" value="2"/>
</dbReference>
<dbReference type="InterPro" id="IPR013528">
    <property type="entry name" value="HMG_CoA_synth_N"/>
</dbReference>
<dbReference type="KEGG" id="ndv:NDEV_1049"/>
<reference evidence="7" key="1">
    <citation type="submission" date="2015-10" db="EMBL/GenBank/DDBJ databases">
        <authorList>
            <person name="Lehtovirta-Morley L.E."/>
            <person name="Vieille C."/>
        </authorList>
    </citation>
    <scope>NUCLEOTIDE SEQUENCE [LARGE SCALE GENOMIC DNA]</scope>
</reference>
<name>A0A128A368_9ARCH</name>